<evidence type="ECO:0000256" key="3">
    <source>
        <dbReference type="ARBA" id="ARBA00017877"/>
    </source>
</evidence>
<evidence type="ECO:0000256" key="2">
    <source>
        <dbReference type="ARBA" id="ARBA00008096"/>
    </source>
</evidence>
<keyword evidence="8" id="KW-0732">Signal</keyword>
<keyword evidence="5 7" id="KW-1133">Transmembrane helix</keyword>
<name>A0A8J2KGQ1_9HEXA</name>
<feature type="transmembrane region" description="Helical" evidence="7">
    <location>
        <begin position="89"/>
        <end position="110"/>
    </location>
</feature>
<feature type="signal peptide" evidence="8">
    <location>
        <begin position="1"/>
        <end position="19"/>
    </location>
</feature>
<comment type="subcellular location">
    <subcellularLocation>
        <location evidence="1">Membrane</location>
        <topology evidence="1">Multi-pass membrane protein</topology>
    </subcellularLocation>
</comment>
<feature type="chain" id="PRO_5035166601" description="Protein TEX261" evidence="8">
    <location>
        <begin position="20"/>
        <end position="201"/>
    </location>
</feature>
<evidence type="ECO:0000256" key="6">
    <source>
        <dbReference type="ARBA" id="ARBA00023136"/>
    </source>
</evidence>
<evidence type="ECO:0000256" key="5">
    <source>
        <dbReference type="ARBA" id="ARBA00022989"/>
    </source>
</evidence>
<dbReference type="GO" id="GO:0005789">
    <property type="term" value="C:endoplasmic reticulum membrane"/>
    <property type="evidence" value="ECO:0007669"/>
    <property type="project" value="TreeGrafter"/>
</dbReference>
<feature type="transmembrane region" description="Helical" evidence="7">
    <location>
        <begin position="6"/>
        <end position="31"/>
    </location>
</feature>
<organism evidence="9 10">
    <name type="scientific">Allacma fusca</name>
    <dbReference type="NCBI Taxonomy" id="39272"/>
    <lineage>
        <taxon>Eukaryota</taxon>
        <taxon>Metazoa</taxon>
        <taxon>Ecdysozoa</taxon>
        <taxon>Arthropoda</taxon>
        <taxon>Hexapoda</taxon>
        <taxon>Collembola</taxon>
        <taxon>Symphypleona</taxon>
        <taxon>Sminthuridae</taxon>
        <taxon>Allacma</taxon>
    </lineage>
</organism>
<evidence type="ECO:0000256" key="7">
    <source>
        <dbReference type="SAM" id="Phobius"/>
    </source>
</evidence>
<dbReference type="GO" id="GO:0006888">
    <property type="term" value="P:endoplasmic reticulum to Golgi vesicle-mediated transport"/>
    <property type="evidence" value="ECO:0007669"/>
    <property type="project" value="InterPro"/>
</dbReference>
<protein>
    <recommendedName>
        <fullName evidence="3">Protein TEX261</fullName>
    </recommendedName>
</protein>
<comment type="caution">
    <text evidence="9">The sequence shown here is derived from an EMBL/GenBank/DDBJ whole genome shotgun (WGS) entry which is preliminary data.</text>
</comment>
<dbReference type="GO" id="GO:0000139">
    <property type="term" value="C:Golgi membrane"/>
    <property type="evidence" value="ECO:0007669"/>
    <property type="project" value="TreeGrafter"/>
</dbReference>
<keyword evidence="4 7" id="KW-0812">Transmembrane</keyword>
<feature type="transmembrane region" description="Helical" evidence="7">
    <location>
        <begin position="67"/>
        <end position="84"/>
    </location>
</feature>
<gene>
    <name evidence="9" type="ORF">AFUS01_LOCUS24386</name>
</gene>
<dbReference type="Pfam" id="PF04148">
    <property type="entry name" value="Erv26"/>
    <property type="match status" value="1"/>
</dbReference>
<evidence type="ECO:0000256" key="4">
    <source>
        <dbReference type="ARBA" id="ARBA00022692"/>
    </source>
</evidence>
<keyword evidence="6 7" id="KW-0472">Membrane</keyword>
<comment type="similarity">
    <text evidence="2">Belongs to the SVP26 family.</text>
</comment>
<dbReference type="EMBL" id="CAJVCH010303796">
    <property type="protein sequence ID" value="CAG7785781.1"/>
    <property type="molecule type" value="Genomic_DNA"/>
</dbReference>
<keyword evidence="10" id="KW-1185">Reference proteome</keyword>
<accession>A0A8J2KGQ1</accession>
<dbReference type="OrthoDB" id="28257at2759"/>
<feature type="transmembrane region" description="Helical" evidence="7">
    <location>
        <begin position="43"/>
        <end position="61"/>
    </location>
</feature>
<sequence length="201" mass="23064">MWFLWLMSWIAIAVQFAFASLGVAAGLYYLAELVEEYASVACKTIRILILSVLVVYLGLLIFEDMPWTMTLCGIMAQIAHLCVLKTFPYFVFSSPSIIISMIFVIVNHYFAFSHFGSHYYPFSEIMAYFTLCLWLVPFSFFVSLTANDYVLPTQSEHRPLLGDENDVVTNYFSKKGKKFGLLSLFKATKEMILPQRTKKSF</sequence>
<dbReference type="Proteomes" id="UP000708208">
    <property type="component" value="Unassembled WGS sequence"/>
</dbReference>
<dbReference type="InterPro" id="IPR007277">
    <property type="entry name" value="Svp26/Tex261"/>
</dbReference>
<proteinExistence type="inferred from homology"/>
<dbReference type="GO" id="GO:0030134">
    <property type="term" value="C:COPII-coated ER to Golgi transport vesicle"/>
    <property type="evidence" value="ECO:0007669"/>
    <property type="project" value="TreeGrafter"/>
</dbReference>
<reference evidence="9" key="1">
    <citation type="submission" date="2021-06" db="EMBL/GenBank/DDBJ databases">
        <authorList>
            <person name="Hodson N. C."/>
            <person name="Mongue J. A."/>
            <person name="Jaron S. K."/>
        </authorList>
    </citation>
    <scope>NUCLEOTIDE SEQUENCE</scope>
</reference>
<evidence type="ECO:0000313" key="9">
    <source>
        <dbReference type="EMBL" id="CAG7785781.1"/>
    </source>
</evidence>
<dbReference type="PANTHER" id="PTHR13144">
    <property type="entry name" value="TEX261 PROTEIN"/>
    <property type="match status" value="1"/>
</dbReference>
<dbReference type="PANTHER" id="PTHR13144:SF0">
    <property type="entry name" value="PROTEIN TEX261"/>
    <property type="match status" value="1"/>
</dbReference>
<evidence type="ECO:0000256" key="8">
    <source>
        <dbReference type="SAM" id="SignalP"/>
    </source>
</evidence>
<evidence type="ECO:0000256" key="1">
    <source>
        <dbReference type="ARBA" id="ARBA00004141"/>
    </source>
</evidence>
<feature type="transmembrane region" description="Helical" evidence="7">
    <location>
        <begin position="125"/>
        <end position="146"/>
    </location>
</feature>
<dbReference type="AlphaFoldDB" id="A0A8J2KGQ1"/>
<dbReference type="GO" id="GO:0097020">
    <property type="term" value="F:COPII receptor activity"/>
    <property type="evidence" value="ECO:0007669"/>
    <property type="project" value="InterPro"/>
</dbReference>
<evidence type="ECO:0000313" key="10">
    <source>
        <dbReference type="Proteomes" id="UP000708208"/>
    </source>
</evidence>